<evidence type="ECO:0000313" key="2">
    <source>
        <dbReference type="EMBL" id="MCC2231595.1"/>
    </source>
</evidence>
<gene>
    <name evidence="2" type="ORF">LKD81_11400</name>
</gene>
<dbReference type="Pfam" id="PF20091">
    <property type="entry name" value="Abhydrolase_10"/>
    <property type="match status" value="1"/>
</dbReference>
<reference evidence="2" key="1">
    <citation type="submission" date="2021-10" db="EMBL/GenBank/DDBJ databases">
        <title>Anaerobic single-cell dispensing facilitates the cultivation of human gut bacteria.</title>
        <authorList>
            <person name="Afrizal A."/>
        </authorList>
    </citation>
    <scope>NUCLEOTIDE SEQUENCE</scope>
    <source>
        <strain evidence="2">CLA-AA-H215</strain>
    </source>
</reference>
<accession>A0AAE3JFL9</accession>
<name>A0AAE3JFL9_9FIRM</name>
<comment type="caution">
    <text evidence="2">The sequence shown here is derived from an EMBL/GenBank/DDBJ whole genome shotgun (WGS) entry which is preliminary data.</text>
</comment>
<dbReference type="RefSeq" id="WP_308454115.1">
    <property type="nucleotide sequence ID" value="NZ_JAJEQR010000033.1"/>
</dbReference>
<dbReference type="AlphaFoldDB" id="A0AAE3JFL9"/>
<evidence type="ECO:0000259" key="1">
    <source>
        <dbReference type="Pfam" id="PF20091"/>
    </source>
</evidence>
<protein>
    <recommendedName>
        <fullName evidence="1">Alpha/beta hydrolase domain-containing protein</fullName>
    </recommendedName>
</protein>
<dbReference type="EMBL" id="JAJEQR010000033">
    <property type="protein sequence ID" value="MCC2231595.1"/>
    <property type="molecule type" value="Genomic_DNA"/>
</dbReference>
<dbReference type="InterPro" id="IPR045394">
    <property type="entry name" value="Abhydrolase_dom"/>
</dbReference>
<proteinExistence type="predicted"/>
<evidence type="ECO:0000313" key="3">
    <source>
        <dbReference type="Proteomes" id="UP001198182"/>
    </source>
</evidence>
<dbReference type="Proteomes" id="UP001198182">
    <property type="component" value="Unassembled WGS sequence"/>
</dbReference>
<feature type="domain" description="Alpha/beta hydrolase" evidence="1">
    <location>
        <begin position="16"/>
        <end position="476"/>
    </location>
</feature>
<sequence>MGREIPVKPASEVIKLSVTEKSHPFGGALYQVRPMDLASYGYVEEEYLLSGDAKIYTWPEGQKYAGIEREGAKYTTRFLIRKPADPAKFSGTVVVEMFNWARGYDRAIALWGNCHKYMMREGDAWVGVSVRANVIDNLRKFDEERYGRLSYENPIPKEHRLDRSQSNTYHDDYTDPDRENGLTWDMYSQLGMLFKEQSERNPLYGYSVKAVVGTGATAGDLATYVAAVDPVSCREDGSPIYDGYLIFMTGAPGNVNQYEEKLHHLDERCKFYGKVPLMRVYTCRDMLGGGMHPDWAYMQRRNDSNEAGNYYRSYEIAGTGLMLKYTYYTEPSHEDVEKMGLKIVNGRTWKAWSEEDLATFEFPTRYALDAALDNLKKWILDGTNPPSTKPYETEQVYPATVLSMDELGNVKGGMRLPYLEVPAYHFKTDATASPLEPEILAKLYNGKEDYVEKVKNSVQSCLEKKLLIKEDADAIIQEAENCTFWNK</sequence>
<keyword evidence="3" id="KW-1185">Reference proteome</keyword>
<organism evidence="2 3">
    <name type="scientific">Hominifimenecus microfluidus</name>
    <dbReference type="NCBI Taxonomy" id="2885348"/>
    <lineage>
        <taxon>Bacteria</taxon>
        <taxon>Bacillati</taxon>
        <taxon>Bacillota</taxon>
        <taxon>Clostridia</taxon>
        <taxon>Lachnospirales</taxon>
        <taxon>Lachnospiraceae</taxon>
        <taxon>Hominifimenecus</taxon>
    </lineage>
</organism>